<dbReference type="InParanoid" id="A0A804LWI1"/>
<dbReference type="Gramene" id="Zm00001eb041690_T001">
    <property type="protein sequence ID" value="Zm00001eb041690_P001"/>
    <property type="gene ID" value="Zm00001eb041690"/>
</dbReference>
<sequence>MIFASAVLTELCPRIVDHRAHHLFDETLPRTAYVFDRSTRATGQPPAAARFVLIRELHPLGTEMTRALSTANCHAAMEMTHGRTSGLCADGSTYADPWTKIKTHISDLASQVLHLGGGSKLEAATA</sequence>
<name>A0A804LWI1_MAIZE</name>
<dbReference type="EnsemblPlants" id="Zm00001eb041690_T001">
    <property type="protein sequence ID" value="Zm00001eb041690_P001"/>
    <property type="gene ID" value="Zm00001eb041690"/>
</dbReference>
<reference evidence="1" key="2">
    <citation type="submission" date="2019-07" db="EMBL/GenBank/DDBJ databases">
        <authorList>
            <person name="Seetharam A."/>
            <person name="Woodhouse M."/>
            <person name="Cannon E."/>
        </authorList>
    </citation>
    <scope>NUCLEOTIDE SEQUENCE [LARGE SCALE GENOMIC DNA]</scope>
    <source>
        <strain evidence="1">cv. B73</strain>
    </source>
</reference>
<reference evidence="2" key="1">
    <citation type="submission" date="2015-12" db="EMBL/GenBank/DDBJ databases">
        <title>Update maize B73 reference genome by single molecule sequencing technologies.</title>
        <authorList>
            <consortium name="Maize Genome Sequencing Project"/>
            <person name="Ware D."/>
        </authorList>
    </citation>
    <scope>NUCLEOTIDE SEQUENCE [LARGE SCALE GENOMIC DNA]</scope>
    <source>
        <strain evidence="2">cv. B73</strain>
    </source>
</reference>
<reference evidence="1" key="3">
    <citation type="submission" date="2021-05" db="UniProtKB">
        <authorList>
            <consortium name="EnsemblPlants"/>
        </authorList>
    </citation>
    <scope>IDENTIFICATION</scope>
    <source>
        <strain evidence="1">cv. B73</strain>
    </source>
</reference>
<evidence type="ECO:0000313" key="1">
    <source>
        <dbReference type="EnsemblPlants" id="Zm00001eb041690_P001"/>
    </source>
</evidence>
<protein>
    <submittedName>
        <fullName evidence="1">Uncharacterized protein</fullName>
    </submittedName>
</protein>
<dbReference type="Proteomes" id="UP000007305">
    <property type="component" value="Chromosome 1"/>
</dbReference>
<organism evidence="1 2">
    <name type="scientific">Zea mays</name>
    <name type="common">Maize</name>
    <dbReference type="NCBI Taxonomy" id="4577"/>
    <lineage>
        <taxon>Eukaryota</taxon>
        <taxon>Viridiplantae</taxon>
        <taxon>Streptophyta</taxon>
        <taxon>Embryophyta</taxon>
        <taxon>Tracheophyta</taxon>
        <taxon>Spermatophyta</taxon>
        <taxon>Magnoliopsida</taxon>
        <taxon>Liliopsida</taxon>
        <taxon>Poales</taxon>
        <taxon>Poaceae</taxon>
        <taxon>PACMAD clade</taxon>
        <taxon>Panicoideae</taxon>
        <taxon>Andropogonodae</taxon>
        <taxon>Andropogoneae</taxon>
        <taxon>Tripsacinae</taxon>
        <taxon>Zea</taxon>
    </lineage>
</organism>
<keyword evidence="2" id="KW-1185">Reference proteome</keyword>
<proteinExistence type="predicted"/>
<evidence type="ECO:0000313" key="2">
    <source>
        <dbReference type="Proteomes" id="UP000007305"/>
    </source>
</evidence>
<accession>A0A804LWI1</accession>
<dbReference type="AlphaFoldDB" id="A0A804LWI1"/>